<feature type="compositionally biased region" description="Acidic residues" evidence="1">
    <location>
        <begin position="58"/>
        <end position="68"/>
    </location>
</feature>
<evidence type="ECO:0008006" key="4">
    <source>
        <dbReference type="Google" id="ProtNLM"/>
    </source>
</evidence>
<dbReference type="RefSeq" id="WP_377460412.1">
    <property type="nucleotide sequence ID" value="NZ_JBHLUB010000032.1"/>
</dbReference>
<keyword evidence="3" id="KW-1185">Reference proteome</keyword>
<feature type="region of interest" description="Disordered" evidence="1">
    <location>
        <begin position="1"/>
        <end position="82"/>
    </location>
</feature>
<comment type="caution">
    <text evidence="2">The sequence shown here is derived from an EMBL/GenBank/DDBJ whole genome shotgun (WGS) entry which is preliminary data.</text>
</comment>
<sequence>MSTQPEDADYQLDDELNEDLTDPEDGRDGTPYEGSSDSPESMNQIDPLRKHNYLYDDISSEELEDEETVAWLEENDSKTQSE</sequence>
<protein>
    <recommendedName>
        <fullName evidence="4">DUF5709 domain-containing protein</fullName>
    </recommendedName>
</protein>
<proteinExistence type="predicted"/>
<organism evidence="2 3">
    <name type="scientific">Micrococcoides hystricis</name>
    <dbReference type="NCBI Taxonomy" id="1572761"/>
    <lineage>
        <taxon>Bacteria</taxon>
        <taxon>Bacillati</taxon>
        <taxon>Actinomycetota</taxon>
        <taxon>Actinomycetes</taxon>
        <taxon>Micrococcales</taxon>
        <taxon>Micrococcaceae</taxon>
        <taxon>Micrococcoides</taxon>
    </lineage>
</organism>
<name>A0ABV6PDZ9_9MICC</name>
<dbReference type="Proteomes" id="UP001589862">
    <property type="component" value="Unassembled WGS sequence"/>
</dbReference>
<evidence type="ECO:0000313" key="2">
    <source>
        <dbReference type="EMBL" id="MFC0582891.1"/>
    </source>
</evidence>
<evidence type="ECO:0000313" key="3">
    <source>
        <dbReference type="Proteomes" id="UP001589862"/>
    </source>
</evidence>
<feature type="compositionally biased region" description="Polar residues" evidence="1">
    <location>
        <begin position="33"/>
        <end position="44"/>
    </location>
</feature>
<feature type="compositionally biased region" description="Acidic residues" evidence="1">
    <location>
        <begin position="1"/>
        <end position="23"/>
    </location>
</feature>
<reference evidence="2 3" key="1">
    <citation type="submission" date="2024-09" db="EMBL/GenBank/DDBJ databases">
        <authorList>
            <person name="Sun Q."/>
            <person name="Mori K."/>
        </authorList>
    </citation>
    <scope>NUCLEOTIDE SEQUENCE [LARGE SCALE GENOMIC DNA]</scope>
    <source>
        <strain evidence="2 3">NCAIM B.02604</strain>
    </source>
</reference>
<evidence type="ECO:0000256" key="1">
    <source>
        <dbReference type="SAM" id="MobiDB-lite"/>
    </source>
</evidence>
<dbReference type="EMBL" id="JBHLUB010000032">
    <property type="protein sequence ID" value="MFC0582891.1"/>
    <property type="molecule type" value="Genomic_DNA"/>
</dbReference>
<accession>A0ABV6PDZ9</accession>
<gene>
    <name evidence="2" type="ORF">ACFFFR_10975</name>
</gene>